<dbReference type="InterPro" id="IPR041682">
    <property type="entry name" value="AAA_14"/>
</dbReference>
<name>A0A1G6HQD9_9BACT</name>
<dbReference type="Proteomes" id="UP000199322">
    <property type="component" value="Unassembled WGS sequence"/>
</dbReference>
<dbReference type="STRING" id="28234.SAMN04488588_0060"/>
<keyword evidence="5" id="KW-1185">Reference proteome</keyword>
<dbReference type="InterPro" id="IPR027417">
    <property type="entry name" value="P-loop_NTPase"/>
</dbReference>
<evidence type="ECO:0000313" key="3">
    <source>
        <dbReference type="EMBL" id="SDB96414.1"/>
    </source>
</evidence>
<evidence type="ECO:0000313" key="6">
    <source>
        <dbReference type="Proteomes" id="UP000297288"/>
    </source>
</evidence>
<keyword evidence="4" id="KW-0547">Nucleotide-binding</keyword>
<dbReference type="EMBL" id="FMYV01000001">
    <property type="protein sequence ID" value="SDB96414.1"/>
    <property type="molecule type" value="Genomic_DNA"/>
</dbReference>
<evidence type="ECO:0000259" key="1">
    <source>
        <dbReference type="Pfam" id="PF13173"/>
    </source>
</evidence>
<evidence type="ECO:0000313" key="4">
    <source>
        <dbReference type="EMBL" id="TGG88918.1"/>
    </source>
</evidence>
<keyword evidence="4" id="KW-0067">ATP-binding</keyword>
<dbReference type="InterPro" id="IPR025420">
    <property type="entry name" value="DUF4143"/>
</dbReference>
<dbReference type="EMBL" id="SRME01000001">
    <property type="protein sequence ID" value="TGG88918.1"/>
    <property type="molecule type" value="Genomic_DNA"/>
</dbReference>
<organism evidence="3 5">
    <name type="scientific">Geotoga petraea</name>
    <dbReference type="NCBI Taxonomy" id="28234"/>
    <lineage>
        <taxon>Bacteria</taxon>
        <taxon>Thermotogati</taxon>
        <taxon>Thermotogota</taxon>
        <taxon>Thermotogae</taxon>
        <taxon>Petrotogales</taxon>
        <taxon>Petrotogaceae</taxon>
        <taxon>Geotoga</taxon>
    </lineage>
</organism>
<evidence type="ECO:0000259" key="2">
    <source>
        <dbReference type="Pfam" id="PF13635"/>
    </source>
</evidence>
<reference evidence="4 6" key="2">
    <citation type="submission" date="2019-04" db="EMBL/GenBank/DDBJ databases">
        <title>Draft genome sequence data and analysis of a Fermenting Bacterium, Geotoga petraea strain HO-Geo1, isolated from heavy-oil petroleum reservoir in Russia.</title>
        <authorList>
            <person name="Grouzdev D.S."/>
            <person name="Semenova E.M."/>
            <person name="Sokolova D.S."/>
            <person name="Tourova T.P."/>
            <person name="Poltaraus A.B."/>
            <person name="Nazina T.N."/>
        </authorList>
    </citation>
    <scope>NUCLEOTIDE SEQUENCE [LARGE SCALE GENOMIC DNA]</scope>
    <source>
        <strain evidence="4 6">HO-Geo1</strain>
    </source>
</reference>
<dbReference type="SUPFAM" id="SSF52540">
    <property type="entry name" value="P-loop containing nucleoside triphosphate hydrolases"/>
    <property type="match status" value="1"/>
</dbReference>
<dbReference type="Proteomes" id="UP000297288">
    <property type="component" value="Unassembled WGS sequence"/>
</dbReference>
<evidence type="ECO:0000313" key="5">
    <source>
        <dbReference type="Proteomes" id="UP000199322"/>
    </source>
</evidence>
<dbReference type="Gene3D" id="3.40.50.300">
    <property type="entry name" value="P-loop containing nucleotide triphosphate hydrolases"/>
    <property type="match status" value="1"/>
</dbReference>
<protein>
    <submittedName>
        <fullName evidence="4">ATP-binding protein</fullName>
    </submittedName>
</protein>
<dbReference type="AlphaFoldDB" id="A0A1G6HQD9"/>
<reference evidence="3 5" key="1">
    <citation type="submission" date="2016-10" db="EMBL/GenBank/DDBJ databases">
        <authorList>
            <person name="de Groot N.N."/>
        </authorList>
    </citation>
    <scope>NUCLEOTIDE SEQUENCE [LARGE SCALE GENOMIC DNA]</scope>
    <source>
        <strain evidence="3 5">WG14</strain>
    </source>
</reference>
<dbReference type="RefSeq" id="WP_091401727.1">
    <property type="nucleotide sequence ID" value="NZ_FMYV01000001.1"/>
</dbReference>
<dbReference type="GO" id="GO:0005524">
    <property type="term" value="F:ATP binding"/>
    <property type="evidence" value="ECO:0007669"/>
    <property type="project" value="UniProtKB-KW"/>
</dbReference>
<accession>A0A1G6HQD9</accession>
<dbReference type="Pfam" id="PF13173">
    <property type="entry name" value="AAA_14"/>
    <property type="match status" value="1"/>
</dbReference>
<dbReference type="PANTHER" id="PTHR42990:SF1">
    <property type="entry name" value="AAA+ ATPASE DOMAIN-CONTAINING PROTEIN"/>
    <property type="match status" value="1"/>
</dbReference>
<sequence length="409" mass="47713">MENIISELFNIQNNIIKNISLDFKRSLYKDINWNARMITITGARGTGKTTMVLQHYIEKYNNIKKCLYFSADNPLILKNGIYNTVKEYFKYYGECVIIDEIHKQNNWSEEIKALYDSYPDKKFIILGSSKIDILNAKGDLSRRTLIYNLKSLSFREFLILKHNKKIEKISLEKIIENHETISLELKNKIPNILGEFKEYLKQGAYPFFYNYSYPEYKSILNNVIDKIIYEDLSSIKNIKYSSINSIKKLIAFLTTSKIPTINVSSTCKEIGVSKETLYEFLDLLERADLIHIIREDNSKLRSIKNSKILFYNPNLYYSLAEEMWNSSADLGNIRESFFVSQIKNIEKIQASKIVDFTVNYDGKIIECEIGGKNKSRKQIKNIDNGYIFRDDQINGFGNIIPLYLIGFIQ</sequence>
<dbReference type="OrthoDB" id="9768467at2"/>
<proteinExistence type="predicted"/>
<feature type="domain" description="DUF4143" evidence="2">
    <location>
        <begin position="231"/>
        <end position="345"/>
    </location>
</feature>
<feature type="domain" description="AAA" evidence="1">
    <location>
        <begin position="36"/>
        <end position="158"/>
    </location>
</feature>
<dbReference type="Pfam" id="PF13635">
    <property type="entry name" value="DUF4143"/>
    <property type="match status" value="1"/>
</dbReference>
<dbReference type="PANTHER" id="PTHR42990">
    <property type="entry name" value="ATPASE"/>
    <property type="match status" value="1"/>
</dbReference>
<gene>
    <name evidence="4" type="ORF">E4650_01615</name>
    <name evidence="3" type="ORF">SAMN04488588_0060</name>
</gene>